<evidence type="ECO:0000256" key="1">
    <source>
        <dbReference type="SAM" id="Phobius"/>
    </source>
</evidence>
<dbReference type="EMBL" id="JBHUDE010000142">
    <property type="protein sequence ID" value="MFD1608980.1"/>
    <property type="molecule type" value="Genomic_DNA"/>
</dbReference>
<evidence type="ECO:0000259" key="2">
    <source>
        <dbReference type="Pfam" id="PF13302"/>
    </source>
</evidence>
<organism evidence="3 4">
    <name type="scientific">Oceanobacillus luteolus</name>
    <dbReference type="NCBI Taxonomy" id="1274358"/>
    <lineage>
        <taxon>Bacteria</taxon>
        <taxon>Bacillati</taxon>
        <taxon>Bacillota</taxon>
        <taxon>Bacilli</taxon>
        <taxon>Bacillales</taxon>
        <taxon>Bacillaceae</taxon>
        <taxon>Oceanobacillus</taxon>
    </lineage>
</organism>
<dbReference type="InterPro" id="IPR000182">
    <property type="entry name" value="GNAT_dom"/>
</dbReference>
<name>A0ABW4HUI1_9BACI</name>
<evidence type="ECO:0000313" key="4">
    <source>
        <dbReference type="Proteomes" id="UP001597221"/>
    </source>
</evidence>
<accession>A0ABW4HUI1</accession>
<dbReference type="Pfam" id="PF13302">
    <property type="entry name" value="Acetyltransf_3"/>
    <property type="match status" value="1"/>
</dbReference>
<feature type="domain" description="N-acetyltransferase" evidence="2">
    <location>
        <begin position="5"/>
        <end position="112"/>
    </location>
</feature>
<sequence length="132" mass="15515">MNIKITKLQESDFEKLYDFEYENRDYFEEMVPSRGDEYYNYETFIKRNKALLDEQAEGLSFFYLIKDEDGQILGRTNLVGIDKKQSLGHLGYRVGEKHTGKGVAHTALNLLLINMTIVWILLETRFKECYAL</sequence>
<keyword evidence="3" id="KW-0012">Acyltransferase</keyword>
<dbReference type="Proteomes" id="UP001597221">
    <property type="component" value="Unassembled WGS sequence"/>
</dbReference>
<keyword evidence="1" id="KW-1133">Transmembrane helix</keyword>
<keyword evidence="1" id="KW-0812">Transmembrane</keyword>
<dbReference type="InterPro" id="IPR016181">
    <property type="entry name" value="Acyl_CoA_acyltransferase"/>
</dbReference>
<dbReference type="EC" id="2.3.-.-" evidence="3"/>
<proteinExistence type="predicted"/>
<dbReference type="Gene3D" id="3.40.630.30">
    <property type="match status" value="1"/>
</dbReference>
<evidence type="ECO:0000313" key="3">
    <source>
        <dbReference type="EMBL" id="MFD1608980.1"/>
    </source>
</evidence>
<dbReference type="SUPFAM" id="SSF55729">
    <property type="entry name" value="Acyl-CoA N-acyltransferases (Nat)"/>
    <property type="match status" value="1"/>
</dbReference>
<comment type="caution">
    <text evidence="3">The sequence shown here is derived from an EMBL/GenBank/DDBJ whole genome shotgun (WGS) entry which is preliminary data.</text>
</comment>
<protein>
    <submittedName>
        <fullName evidence="3">GNAT family N-acetyltransferase</fullName>
        <ecNumber evidence="3">2.3.-.-</ecNumber>
    </submittedName>
</protein>
<keyword evidence="3" id="KW-0808">Transferase</keyword>
<dbReference type="RefSeq" id="WP_251515914.1">
    <property type="nucleotide sequence ID" value="NZ_JAMBON010000030.1"/>
</dbReference>
<dbReference type="GO" id="GO:0016746">
    <property type="term" value="F:acyltransferase activity"/>
    <property type="evidence" value="ECO:0007669"/>
    <property type="project" value="UniProtKB-KW"/>
</dbReference>
<keyword evidence="4" id="KW-1185">Reference proteome</keyword>
<keyword evidence="1" id="KW-0472">Membrane</keyword>
<reference evidence="4" key="1">
    <citation type="journal article" date="2019" name="Int. J. Syst. Evol. Microbiol.">
        <title>The Global Catalogue of Microorganisms (GCM) 10K type strain sequencing project: providing services to taxonomists for standard genome sequencing and annotation.</title>
        <authorList>
            <consortium name="The Broad Institute Genomics Platform"/>
            <consortium name="The Broad Institute Genome Sequencing Center for Infectious Disease"/>
            <person name="Wu L."/>
            <person name="Ma J."/>
        </authorList>
    </citation>
    <scope>NUCLEOTIDE SEQUENCE [LARGE SCALE GENOMIC DNA]</scope>
    <source>
        <strain evidence="4">CGMCC 1.12376</strain>
    </source>
</reference>
<gene>
    <name evidence="3" type="ORF">ACFSBH_15255</name>
</gene>
<feature type="transmembrane region" description="Helical" evidence="1">
    <location>
        <begin position="102"/>
        <end position="122"/>
    </location>
</feature>